<dbReference type="STRING" id="1123291.SAMN04490355_101742"/>
<evidence type="ECO:0000256" key="17">
    <source>
        <dbReference type="RuleBase" id="RU368075"/>
    </source>
</evidence>
<dbReference type="GO" id="GO:0006006">
    <property type="term" value="P:glucose metabolic process"/>
    <property type="evidence" value="ECO:0007669"/>
    <property type="project" value="UniProtKB-UniRule"/>
</dbReference>
<keyword evidence="7 17" id="KW-0313">Glucose metabolism</keyword>
<dbReference type="Pfam" id="PF01228">
    <property type="entry name" value="Gly_radical"/>
    <property type="match status" value="1"/>
</dbReference>
<keyword evidence="11 17" id="KW-0012">Acyltransferase</keyword>
<dbReference type="EMBL" id="FOTS01000017">
    <property type="protein sequence ID" value="SFL77451.1"/>
    <property type="molecule type" value="Genomic_DNA"/>
</dbReference>
<dbReference type="InterPro" id="IPR005949">
    <property type="entry name" value="Form_AcTrfase"/>
</dbReference>
<dbReference type="GO" id="GO:0008861">
    <property type="term" value="F:formate C-acetyltransferase activity"/>
    <property type="evidence" value="ECO:0007669"/>
    <property type="project" value="UniProtKB-UniRule"/>
</dbReference>
<comment type="pathway">
    <text evidence="2 17">Fermentation; pyruvate fermentation; formate from pyruvate: step 1/1.</text>
</comment>
<dbReference type="Pfam" id="PF02901">
    <property type="entry name" value="PFL-like"/>
    <property type="match status" value="1"/>
</dbReference>
<feature type="modified residue" description="Glycine radical" evidence="15 16">
    <location>
        <position position="718"/>
    </location>
</feature>
<feature type="domain" description="Glycine radical" evidence="18">
    <location>
        <begin position="620"/>
        <end position="743"/>
    </location>
</feature>
<gene>
    <name evidence="20" type="ORF">SAMN04490355_101742</name>
</gene>
<feature type="domain" description="PFL" evidence="19">
    <location>
        <begin position="1"/>
        <end position="613"/>
    </location>
</feature>
<protein>
    <recommendedName>
        <fullName evidence="5 17">Formate acetyltransferase</fullName>
        <ecNumber evidence="4 17">2.3.1.54</ecNumber>
    </recommendedName>
    <alternativeName>
        <fullName evidence="12 17">Pyruvate formate-lyase</fullName>
    </alternativeName>
</protein>
<evidence type="ECO:0000256" key="15">
    <source>
        <dbReference type="PIRSR" id="PIRSR000379-2"/>
    </source>
</evidence>
<comment type="similarity">
    <text evidence="3 17">Belongs to the glycyl radical enzyme (GRE) family. PFL subfamily.</text>
</comment>
<dbReference type="Gene3D" id="3.20.70.20">
    <property type="match status" value="1"/>
</dbReference>
<dbReference type="PANTHER" id="PTHR30191">
    <property type="entry name" value="FORMATE ACETYLTRANSFERASE"/>
    <property type="match status" value="1"/>
</dbReference>
<evidence type="ECO:0000256" key="13">
    <source>
        <dbReference type="ARBA" id="ARBA00049029"/>
    </source>
</evidence>
<keyword evidence="10 17" id="KW-0119">Carbohydrate metabolism</keyword>
<evidence type="ECO:0000259" key="18">
    <source>
        <dbReference type="PROSITE" id="PS51149"/>
    </source>
</evidence>
<evidence type="ECO:0000256" key="11">
    <source>
        <dbReference type="ARBA" id="ARBA00023315"/>
    </source>
</evidence>
<keyword evidence="9 15" id="KW-0556">Organic radical</keyword>
<comment type="subcellular location">
    <subcellularLocation>
        <location evidence="1 17">Cytoplasm</location>
    </subcellularLocation>
</comment>
<evidence type="ECO:0000256" key="8">
    <source>
        <dbReference type="ARBA" id="ARBA00022679"/>
    </source>
</evidence>
<dbReference type="InterPro" id="IPR004184">
    <property type="entry name" value="PFL_dom"/>
</dbReference>
<name>A0A1I4KFQ8_9FIRM</name>
<comment type="catalytic activity">
    <reaction evidence="13 17">
        <text>formate + acetyl-CoA = pyruvate + CoA</text>
        <dbReference type="Rhea" id="RHEA:11844"/>
        <dbReference type="ChEBI" id="CHEBI:15361"/>
        <dbReference type="ChEBI" id="CHEBI:15740"/>
        <dbReference type="ChEBI" id="CHEBI:57287"/>
        <dbReference type="ChEBI" id="CHEBI:57288"/>
        <dbReference type="EC" id="2.3.1.54"/>
    </reaction>
</comment>
<accession>A0A1I4KFQ8</accession>
<evidence type="ECO:0000256" key="7">
    <source>
        <dbReference type="ARBA" id="ARBA00022526"/>
    </source>
</evidence>
<dbReference type="InterPro" id="IPR019777">
    <property type="entry name" value="Form_AcTrfase_GR_CS"/>
</dbReference>
<dbReference type="PROSITE" id="PS51554">
    <property type="entry name" value="PFL"/>
    <property type="match status" value="1"/>
</dbReference>
<reference evidence="21" key="1">
    <citation type="submission" date="2016-10" db="EMBL/GenBank/DDBJ databases">
        <authorList>
            <person name="Varghese N."/>
            <person name="Submissions S."/>
        </authorList>
    </citation>
    <scope>NUCLEOTIDE SEQUENCE [LARGE SCALE GENOMIC DNA]</scope>
    <source>
        <strain evidence="21">DSM 13327</strain>
    </source>
</reference>
<dbReference type="OrthoDB" id="9803969at2"/>
<evidence type="ECO:0000256" key="1">
    <source>
        <dbReference type="ARBA" id="ARBA00004496"/>
    </source>
</evidence>
<organism evidence="20 21">
    <name type="scientific">Pelosinus propionicus DSM 13327</name>
    <dbReference type="NCBI Taxonomy" id="1123291"/>
    <lineage>
        <taxon>Bacteria</taxon>
        <taxon>Bacillati</taxon>
        <taxon>Bacillota</taxon>
        <taxon>Negativicutes</taxon>
        <taxon>Selenomonadales</taxon>
        <taxon>Sporomusaceae</taxon>
        <taxon>Pelosinus</taxon>
    </lineage>
</organism>
<evidence type="ECO:0000256" key="16">
    <source>
        <dbReference type="PROSITE-ProRule" id="PRU00493"/>
    </source>
</evidence>
<evidence type="ECO:0000256" key="3">
    <source>
        <dbReference type="ARBA" id="ARBA00008375"/>
    </source>
</evidence>
<evidence type="ECO:0000313" key="21">
    <source>
        <dbReference type="Proteomes" id="UP000199520"/>
    </source>
</evidence>
<dbReference type="NCBIfam" id="TIGR01255">
    <property type="entry name" value="pyr_form_ly_1"/>
    <property type="match status" value="1"/>
</dbReference>
<dbReference type="InterPro" id="IPR050244">
    <property type="entry name" value="Auton_GlycylRad_Cofactor"/>
</dbReference>
<proteinExistence type="inferred from homology"/>
<evidence type="ECO:0000256" key="4">
    <source>
        <dbReference type="ARBA" id="ARBA00013214"/>
    </source>
</evidence>
<dbReference type="EC" id="2.3.1.54" evidence="4 17"/>
<dbReference type="SUPFAM" id="SSF51998">
    <property type="entry name" value="PFL-like glycyl radical enzymes"/>
    <property type="match status" value="1"/>
</dbReference>
<dbReference type="InterPro" id="IPR001150">
    <property type="entry name" value="Gly_radical"/>
</dbReference>
<evidence type="ECO:0000256" key="6">
    <source>
        <dbReference type="ARBA" id="ARBA00022490"/>
    </source>
</evidence>
<sequence length="743" mass="82483">MKQAWKEFKPGKWQTSINVRDFIQNNYAPYEGNSDFLAPVTPRTKKLWDKCSLLLSQEREKQGVLDVDPNVVSTITSHQPGYIEKELEIIVGLQTDAPLKRSVIANGGVRMAEQACEAYGYKLNPAISDIYHNHVTTHNTAVFNMYTDEMKKARKLGIITGLPDGYGRGRIIGDYRRIALYGVNHLLEAKRNDLQGLANQPMDEKTLCLREEVSAQIAALNDIILMGNSYGFDISRPAENAQEAVQWLYLGYLASIKEQNGAAMSIGRVSTFLDIYLARDLSNNTLTESAAQELIDQMVIKLRLARHLRTPDYNELFAGDPLWVTEAIGGTGLDGRTLVTRTSYRILHTLYNLGPAPEPNLTILWSVDLPAAFKKFCAKVSLDTSAIQYENDDIMRPVYGDDYAIACCVSAMRVGEQMQLFGARANLAKALLLAINGGRDENSGEQLAPVMPIPTGEYLDYEIVRNNLSKVLSWLTGLYVNTMNLIHFSHDKYAYERAQMALHDTDVKRIMAFGVAGLSVATDSLSAIRYGKVKPLRDETGLAKDFVIDGEFPFYGNDDDQVDTLAIELSQEFSQKLKEHAAYRDAEHTLSILTITSNVMYGKKTGATPDGRKAGQAFAPGANPMHGRDKKGALAAMQSICKLSYDDCRDGISYTFSILPATLGKTAEARIQNLAGILDGYAASQGHHINVNALDRSILEDARKHPEKYPQLTIRVSGYAVNFIKLTPAQQAEVIERTFYESL</sequence>
<evidence type="ECO:0000256" key="10">
    <source>
        <dbReference type="ARBA" id="ARBA00023277"/>
    </source>
</evidence>
<dbReference type="PROSITE" id="PS00850">
    <property type="entry name" value="GLY_RADICAL_1"/>
    <property type="match status" value="1"/>
</dbReference>
<evidence type="ECO:0000256" key="12">
    <source>
        <dbReference type="ARBA" id="ARBA00031063"/>
    </source>
</evidence>
<dbReference type="PANTHER" id="PTHR30191:SF0">
    <property type="entry name" value="FORMATE ACETYLTRANSFERASE 1"/>
    <property type="match status" value="1"/>
</dbReference>
<dbReference type="PIRSF" id="PIRSF000379">
    <property type="entry name" value="For_Ac_trans_1"/>
    <property type="match status" value="1"/>
</dbReference>
<evidence type="ECO:0000256" key="5">
    <source>
        <dbReference type="ARBA" id="ARBA00013897"/>
    </source>
</evidence>
<evidence type="ECO:0000259" key="19">
    <source>
        <dbReference type="PROSITE" id="PS51554"/>
    </source>
</evidence>
<keyword evidence="8 17" id="KW-0808">Transferase</keyword>
<feature type="active site" description="Cysteine radical intermediate" evidence="14">
    <location>
        <position position="408"/>
    </location>
</feature>
<dbReference type="PROSITE" id="PS51149">
    <property type="entry name" value="GLY_RADICAL_2"/>
    <property type="match status" value="1"/>
</dbReference>
<dbReference type="UniPathway" id="UPA00920">
    <property type="reaction ID" value="UER00891"/>
</dbReference>
<feature type="active site" description="S-acetylcysteine intermediate" evidence="14">
    <location>
        <position position="407"/>
    </location>
</feature>
<evidence type="ECO:0000256" key="2">
    <source>
        <dbReference type="ARBA" id="ARBA00004809"/>
    </source>
</evidence>
<dbReference type="AlphaFoldDB" id="A0A1I4KFQ8"/>
<dbReference type="RefSeq" id="WP_090936683.1">
    <property type="nucleotide sequence ID" value="NZ_FOTS01000017.1"/>
</dbReference>
<evidence type="ECO:0000313" key="20">
    <source>
        <dbReference type="EMBL" id="SFL77451.1"/>
    </source>
</evidence>
<dbReference type="GO" id="GO:0005829">
    <property type="term" value="C:cytosol"/>
    <property type="evidence" value="ECO:0007669"/>
    <property type="project" value="TreeGrafter"/>
</dbReference>
<evidence type="ECO:0000256" key="14">
    <source>
        <dbReference type="PIRSR" id="PIRSR000379-1"/>
    </source>
</evidence>
<dbReference type="Proteomes" id="UP000199520">
    <property type="component" value="Unassembled WGS sequence"/>
</dbReference>
<dbReference type="CDD" id="cd01678">
    <property type="entry name" value="PFL1"/>
    <property type="match status" value="1"/>
</dbReference>
<keyword evidence="21" id="KW-1185">Reference proteome</keyword>
<comment type="subunit">
    <text evidence="17">Homodimer.</text>
</comment>
<evidence type="ECO:0000256" key="9">
    <source>
        <dbReference type="ARBA" id="ARBA00022818"/>
    </source>
</evidence>
<keyword evidence="6 17" id="KW-0963">Cytoplasm</keyword>